<dbReference type="AlphaFoldDB" id="Q0FZ33"/>
<dbReference type="Pfam" id="PF09931">
    <property type="entry name" value="Phage_phiJL001_Gp84_N"/>
    <property type="match status" value="1"/>
</dbReference>
<dbReference type="InterPro" id="IPR011928">
    <property type="entry name" value="Phage_phiJL001_Gp84"/>
</dbReference>
<sequence>MKQFPSALRAALKGPVTTLAECWRITREDGVVLGFSDHDADLEFDGTRFEARTGLTASEAESELGLASETREVAGALSSARIEEADIAAGRYDGARVETFLVDWTDPVAAHARTEVLSIGEIKRGDLAFTVELRSRMADLDRVRGRLYRRQCDASLGDHRCGIDLEDAGLKRSGTVTGLGERSVTVALSAAMPLDRYRHGHLLFQSGPALGLKAEIAYGEEAGSGEVLFALTQPLQTLPVVGDAVEVAEGCDKRFATCRDRFANAESFRGFPHLPGGDAALGVAKEVGGHDGRPLVP</sequence>
<evidence type="ECO:0000313" key="2">
    <source>
        <dbReference type="EMBL" id="EAU40125.1"/>
    </source>
</evidence>
<dbReference type="HOGENOM" id="CLU_080134_0_0_5"/>
<dbReference type="RefSeq" id="WP_007067381.1">
    <property type="nucleotide sequence ID" value="NZ_DS022272.1"/>
</dbReference>
<dbReference type="InterPro" id="IPR018964">
    <property type="entry name" value="Phage_phiJL001_Gp84_C"/>
</dbReference>
<dbReference type="eggNOG" id="COG5449">
    <property type="taxonomic scope" value="Bacteria"/>
</dbReference>
<protein>
    <recommendedName>
        <fullName evidence="1">Bacteriophage phiJL001 Gp84 C-terminal domain-containing protein</fullName>
    </recommendedName>
</protein>
<dbReference type="STRING" id="217511.GCA_001463845_00987"/>
<gene>
    <name evidence="2" type="ORF">FP2506_11232</name>
</gene>
<comment type="caution">
    <text evidence="2">The sequence shown here is derived from an EMBL/GenBank/DDBJ whole genome shotgun (WGS) entry which is preliminary data.</text>
</comment>
<organism evidence="2 3">
    <name type="scientific">Fulvimarina pelagi HTCC2506</name>
    <dbReference type="NCBI Taxonomy" id="314231"/>
    <lineage>
        <taxon>Bacteria</taxon>
        <taxon>Pseudomonadati</taxon>
        <taxon>Pseudomonadota</taxon>
        <taxon>Alphaproteobacteria</taxon>
        <taxon>Hyphomicrobiales</taxon>
        <taxon>Aurantimonadaceae</taxon>
        <taxon>Fulvimarina</taxon>
    </lineage>
</organism>
<evidence type="ECO:0000259" key="1">
    <source>
        <dbReference type="Pfam" id="PF09356"/>
    </source>
</evidence>
<evidence type="ECO:0000313" key="3">
    <source>
        <dbReference type="Proteomes" id="UP000004310"/>
    </source>
</evidence>
<accession>Q0FZ33</accession>
<dbReference type="Pfam" id="PF09356">
    <property type="entry name" value="Phage_BR0599"/>
    <property type="match status" value="1"/>
</dbReference>
<dbReference type="NCBIfam" id="TIGR02218">
    <property type="entry name" value="phg_TIGR02218"/>
    <property type="match status" value="1"/>
</dbReference>
<dbReference type="EMBL" id="AATP01000009">
    <property type="protein sequence ID" value="EAU40125.1"/>
    <property type="molecule type" value="Genomic_DNA"/>
</dbReference>
<feature type="domain" description="Bacteriophage phiJL001 Gp84 C-terminal" evidence="1">
    <location>
        <begin position="196"/>
        <end position="278"/>
    </location>
</feature>
<name>Q0FZ33_9HYPH</name>
<reference evidence="2 3" key="1">
    <citation type="journal article" date="2010" name="J. Bacteriol.">
        <title>Genome sequence of Fulvimarina pelagi HTCC2506T, a Mn(II)-oxidizing alphaproteobacterium possessing an aerobic anoxygenic photosynthetic gene cluster and Xanthorhodopsin.</title>
        <authorList>
            <person name="Kang I."/>
            <person name="Oh H.M."/>
            <person name="Lim S.I."/>
            <person name="Ferriera S."/>
            <person name="Giovannoni S.J."/>
            <person name="Cho J.C."/>
        </authorList>
    </citation>
    <scope>NUCLEOTIDE SEQUENCE [LARGE SCALE GENOMIC DNA]</scope>
    <source>
        <strain evidence="2 3">HTCC2506</strain>
    </source>
</reference>
<keyword evidence="3" id="KW-1185">Reference proteome</keyword>
<proteinExistence type="predicted"/>
<dbReference type="Proteomes" id="UP000004310">
    <property type="component" value="Unassembled WGS sequence"/>
</dbReference>